<dbReference type="WBParaSite" id="PSAMB.scaffold843size40342.g9158.t1">
    <property type="protein sequence ID" value="PSAMB.scaffold843size40342.g9158.t1"/>
    <property type="gene ID" value="PSAMB.scaffold843size40342.g9158"/>
</dbReference>
<evidence type="ECO:0000313" key="2">
    <source>
        <dbReference type="WBParaSite" id="PSAMB.scaffold843size40342.g9158.t1"/>
    </source>
</evidence>
<keyword evidence="1" id="KW-1185">Reference proteome</keyword>
<protein>
    <submittedName>
        <fullName evidence="2">Uncharacterized protein</fullName>
    </submittedName>
</protein>
<evidence type="ECO:0000313" key="1">
    <source>
        <dbReference type="Proteomes" id="UP000887566"/>
    </source>
</evidence>
<name>A0A914XLK3_9BILA</name>
<reference evidence="2" key="1">
    <citation type="submission" date="2022-11" db="UniProtKB">
        <authorList>
            <consortium name="WormBaseParasite"/>
        </authorList>
    </citation>
    <scope>IDENTIFICATION</scope>
</reference>
<accession>A0A914XLK3</accession>
<proteinExistence type="predicted"/>
<dbReference type="AlphaFoldDB" id="A0A914XLK3"/>
<organism evidence="1 2">
    <name type="scientific">Plectus sambesii</name>
    <dbReference type="NCBI Taxonomy" id="2011161"/>
    <lineage>
        <taxon>Eukaryota</taxon>
        <taxon>Metazoa</taxon>
        <taxon>Ecdysozoa</taxon>
        <taxon>Nematoda</taxon>
        <taxon>Chromadorea</taxon>
        <taxon>Plectida</taxon>
        <taxon>Plectina</taxon>
        <taxon>Plectoidea</taxon>
        <taxon>Plectidae</taxon>
        <taxon>Plectus</taxon>
    </lineage>
</organism>
<dbReference type="Proteomes" id="UP000887566">
    <property type="component" value="Unplaced"/>
</dbReference>
<sequence length="111" mass="11700">MQLRRFLLQLDANGIRQCAGGGRAWAPAFGEGVVCATVAVERVVWSAEALASGDGTGNVHAHVGTGDMGIEFATLRARNGVVERGFCLGFRASESAAGEPTARRRDTTRKP</sequence>